<feature type="region of interest" description="Disordered" evidence="1">
    <location>
        <begin position="140"/>
        <end position="171"/>
    </location>
</feature>
<organism evidence="3 4">
    <name type="scientific">Dyella flava</name>
    <dbReference type="NCBI Taxonomy" id="1920170"/>
    <lineage>
        <taxon>Bacteria</taxon>
        <taxon>Pseudomonadati</taxon>
        <taxon>Pseudomonadota</taxon>
        <taxon>Gammaproteobacteria</taxon>
        <taxon>Lysobacterales</taxon>
        <taxon>Rhodanobacteraceae</taxon>
        <taxon>Dyella</taxon>
    </lineage>
</organism>
<dbReference type="EMBL" id="JADIKE010000037">
    <property type="protein sequence ID" value="MBM7126664.1"/>
    <property type="molecule type" value="Genomic_DNA"/>
</dbReference>
<name>A0ABS2K6Y6_9GAMM</name>
<accession>A0ABS2K6Y6</accession>
<gene>
    <name evidence="3" type="ORF">ISP19_14880</name>
</gene>
<sequence>MLHQMRWRKAPRDHRRLWVALTIALLLHAFFVAVLWYEMEPGLRPYSPPQVVQVQLDSAIQVRFITRSASAAHAAAPPPIAPPPPPPRPSREPLAKNAMTLHMPGPAPVPATTPPPQPAPATSVAPQLFDRTGRIILPANASSAPAAPAADYVQRGPQGDTQIMHDHDPVKYKPTGLDRYWRKSTNAVDDALQKLVDKTTVTKTIQLPKGIRIHCGISIAALSGGCGGDPPPPPPSNDGDERLNMAPTALIKNAATPAKPDVATCIAIYKSGKPLPYGCPVDTPARAASVQKPPSPQGP</sequence>
<feature type="transmembrane region" description="Helical" evidence="2">
    <location>
        <begin position="16"/>
        <end position="37"/>
    </location>
</feature>
<feature type="region of interest" description="Disordered" evidence="1">
    <location>
        <begin position="70"/>
        <end position="124"/>
    </location>
</feature>
<feature type="region of interest" description="Disordered" evidence="1">
    <location>
        <begin position="280"/>
        <end position="299"/>
    </location>
</feature>
<evidence type="ECO:0000256" key="1">
    <source>
        <dbReference type="SAM" id="MobiDB-lite"/>
    </source>
</evidence>
<keyword evidence="4" id="KW-1185">Reference proteome</keyword>
<keyword evidence="2" id="KW-0472">Membrane</keyword>
<dbReference type="Proteomes" id="UP001430149">
    <property type="component" value="Unassembled WGS sequence"/>
</dbReference>
<keyword evidence="2" id="KW-1133">Transmembrane helix</keyword>
<comment type="caution">
    <text evidence="3">The sequence shown here is derived from an EMBL/GenBank/DDBJ whole genome shotgun (WGS) entry which is preliminary data.</text>
</comment>
<reference evidence="3" key="1">
    <citation type="submission" date="2020-10" db="EMBL/GenBank/DDBJ databases">
        <title>Phylogeny of dyella-like bacteria.</title>
        <authorList>
            <person name="Fu J."/>
        </authorList>
    </citation>
    <scope>NUCLEOTIDE SEQUENCE</scope>
    <source>
        <strain evidence="3">DHOC52</strain>
    </source>
</reference>
<evidence type="ECO:0000256" key="2">
    <source>
        <dbReference type="SAM" id="Phobius"/>
    </source>
</evidence>
<proteinExistence type="predicted"/>
<evidence type="ECO:0000313" key="4">
    <source>
        <dbReference type="Proteomes" id="UP001430149"/>
    </source>
</evidence>
<keyword evidence="2" id="KW-0812">Transmembrane</keyword>
<feature type="compositionally biased region" description="Pro residues" evidence="1">
    <location>
        <begin position="105"/>
        <end position="119"/>
    </location>
</feature>
<evidence type="ECO:0000313" key="3">
    <source>
        <dbReference type="EMBL" id="MBM7126664.1"/>
    </source>
</evidence>
<dbReference type="RefSeq" id="WP_204683195.1">
    <property type="nucleotide sequence ID" value="NZ_BSNR01000004.1"/>
</dbReference>
<feature type="compositionally biased region" description="Pro residues" evidence="1">
    <location>
        <begin position="76"/>
        <end position="88"/>
    </location>
</feature>
<protein>
    <submittedName>
        <fullName evidence="3">Uncharacterized protein</fullName>
    </submittedName>
</protein>
<feature type="compositionally biased region" description="Low complexity" evidence="1">
    <location>
        <begin position="140"/>
        <end position="150"/>
    </location>
</feature>